<evidence type="ECO:0000256" key="3">
    <source>
        <dbReference type="ARBA" id="ARBA00022452"/>
    </source>
</evidence>
<evidence type="ECO:0000256" key="10">
    <source>
        <dbReference type="SAM" id="SignalP"/>
    </source>
</evidence>
<dbReference type="Gene3D" id="2.60.40.1120">
    <property type="entry name" value="Carboxypeptidase-like, regulatory domain"/>
    <property type="match status" value="1"/>
</dbReference>
<dbReference type="GO" id="GO:0044718">
    <property type="term" value="P:siderophore transmembrane transport"/>
    <property type="evidence" value="ECO:0007669"/>
    <property type="project" value="TreeGrafter"/>
</dbReference>
<dbReference type="Gene3D" id="2.170.130.10">
    <property type="entry name" value="TonB-dependent receptor, plug domain"/>
    <property type="match status" value="1"/>
</dbReference>
<dbReference type="KEGG" id="boa:Bovatus_02436"/>
<dbReference type="NCBIfam" id="TIGR04056">
    <property type="entry name" value="OMP_RagA_SusC"/>
    <property type="match status" value="1"/>
</dbReference>
<dbReference type="GO" id="GO:0015344">
    <property type="term" value="F:siderophore uptake transmembrane transporter activity"/>
    <property type="evidence" value="ECO:0007669"/>
    <property type="project" value="TreeGrafter"/>
</dbReference>
<dbReference type="InterPro" id="IPR008969">
    <property type="entry name" value="CarboxyPept-like_regulatory"/>
</dbReference>
<dbReference type="InterPro" id="IPR023997">
    <property type="entry name" value="TonB-dep_OMP_SusC/RagA_CS"/>
</dbReference>
<dbReference type="InterPro" id="IPR012910">
    <property type="entry name" value="Plug_dom"/>
</dbReference>
<dbReference type="PROSITE" id="PS52016">
    <property type="entry name" value="TONB_DEPENDENT_REC_3"/>
    <property type="match status" value="1"/>
</dbReference>
<sequence length="1122" mass="124406">MNYRKKAILMVVALFCLNIAMLAQAVSLKMNNVSVKEAMTQLKNKSGYSFVYKVGDLDTKKIVSVKAEQLNEAIDQILYGQNVVYEVKGKNIIVQKGQPRPKVVKGDKKRKITGVVNDLNGEPIIGATVKEKGDVNGTATDLDANFTLEVSPGAILEVSYIGYQPQEVKVGDRTTLAITLIEDQQVLDEVVVVGYGTTSRKNLTTAIATVKTEKISKAANSSVASMLLGRAAGLQATVNSTQPGGEINISIRGGGNPIYVVDGVVMPNSSLEVGSGETGLPDGVKRAALAGLNPSDIESIEVLKDASAAIYGIGAADGVILITTKKGVEGKPRITYEGSYSVQKRYSYGMNRLNSQEYMNMVNLFGKENYLFINEQYPYGNVGYDGKWTPVFTSEQIANATTTDWLSYVLKTGQVNNQNLTISGGSKTLRYYLGLNYYDEDGVVRNAGMQRYSLRTNISAQLFSFLKLTTIANLNHNKYSNSTVGGDTGNQGNSAAGSLYTAMNYAPYLAIYDNMGEYTIFGREPNPLAALQIRDGSKQSSYYVNFALDIDIIKDMLSAKLLYGVNKENGKRSAYIPKDVYWGLVRKSRGSLGYNERQYETMEGTLSFRHKFWNMIDVNAVAGMGRYLDKGTGMTVSYQNANDMINDSNLAAADGPFSPTSYKYENEKRSQFLRASFDVLDRYVLTGTLRRDGTDKFFPDKKYSLFPSASVAWKMSNESFMQHLSWLNLLKVRASYGVTGSDNLGTSLYGIIGISREDVKFSNSGVTYVPYALQSANYSDVTWQKTAMKNIGLDFSILKDKIWGSLDFFRNDVTNLLGTAPTSLLNMYGYRPINGGHYKRTGVELSLNTLNIQTPNFKWTSSLALSHYNAYWIERMPNFDYKKYQKRENEPMSAYYYYKTVGVINEDRSNMPDSQRSLPREAQLPGYPIIDDRNGDGKIDIDDIYMDNTLPKVYYGFGNTFTYKNFDLDIYMYGQLGVKKFNSTHASNCSAANLASGTLASNPTDYAYAIWNSQTNPNGTVPGIASSKSVALPENAPINTFWEKASFLRVRNITLGYNWDTRKLAFLKGNVQTIRLFVDFQNPFTLTKFEGDDPEITTAAGNLGHGQYPQLRVYSFGAKISF</sequence>
<dbReference type="InterPro" id="IPR039426">
    <property type="entry name" value="TonB-dep_rcpt-like"/>
</dbReference>
<accession>A0A395VTV2</accession>
<dbReference type="PANTHER" id="PTHR30069">
    <property type="entry name" value="TONB-DEPENDENT OUTER MEMBRANE RECEPTOR"/>
    <property type="match status" value="1"/>
</dbReference>
<gene>
    <name evidence="13" type="ORF">DWX70_17300</name>
    <name evidence="12" type="ORF">PO240_19035</name>
</gene>
<evidence type="ECO:0000256" key="8">
    <source>
        <dbReference type="PROSITE-ProRule" id="PRU01360"/>
    </source>
</evidence>
<reference evidence="13 14" key="1">
    <citation type="submission" date="2018-08" db="EMBL/GenBank/DDBJ databases">
        <title>A genome reference for cultivated species of the human gut microbiota.</title>
        <authorList>
            <person name="Zou Y."/>
            <person name="Xue W."/>
            <person name="Luo G."/>
        </authorList>
    </citation>
    <scope>NUCLEOTIDE SEQUENCE [LARGE SCALE GENOMIC DNA]</scope>
    <source>
        <strain evidence="13 14">AF20-9LB</strain>
    </source>
</reference>
<evidence type="ECO:0000256" key="2">
    <source>
        <dbReference type="ARBA" id="ARBA00022448"/>
    </source>
</evidence>
<dbReference type="Pfam" id="PF07715">
    <property type="entry name" value="Plug"/>
    <property type="match status" value="1"/>
</dbReference>
<dbReference type="Proteomes" id="UP001214017">
    <property type="component" value="Unassembled WGS sequence"/>
</dbReference>
<dbReference type="AlphaFoldDB" id="A0A395VTV2"/>
<dbReference type="GeneID" id="29456243"/>
<dbReference type="SUPFAM" id="SSF56935">
    <property type="entry name" value="Porins"/>
    <property type="match status" value="1"/>
</dbReference>
<dbReference type="PANTHER" id="PTHR30069:SF29">
    <property type="entry name" value="HEMOGLOBIN AND HEMOGLOBIN-HAPTOGLOBIN-BINDING PROTEIN 1-RELATED"/>
    <property type="match status" value="1"/>
</dbReference>
<evidence type="ECO:0000256" key="7">
    <source>
        <dbReference type="ARBA" id="ARBA00023237"/>
    </source>
</evidence>
<proteinExistence type="inferred from homology"/>
<dbReference type="EMBL" id="JAQNWR010000014">
    <property type="protein sequence ID" value="MDC2409968.1"/>
    <property type="molecule type" value="Genomic_DNA"/>
</dbReference>
<comment type="caution">
    <text evidence="13">The sequence shown here is derived from an EMBL/GenBank/DDBJ whole genome shotgun (WGS) entry which is preliminary data.</text>
</comment>
<dbReference type="InterPro" id="IPR037066">
    <property type="entry name" value="Plug_dom_sf"/>
</dbReference>
<dbReference type="SUPFAM" id="SSF49464">
    <property type="entry name" value="Carboxypeptidase regulatory domain-like"/>
    <property type="match status" value="1"/>
</dbReference>
<comment type="similarity">
    <text evidence="8">Belongs to the TonB-dependent receptor family.</text>
</comment>
<keyword evidence="6 8" id="KW-0472">Membrane</keyword>
<organism evidence="13 14">
    <name type="scientific">Bacteroides ovatus</name>
    <dbReference type="NCBI Taxonomy" id="28116"/>
    <lineage>
        <taxon>Bacteria</taxon>
        <taxon>Pseudomonadati</taxon>
        <taxon>Bacteroidota</taxon>
        <taxon>Bacteroidia</taxon>
        <taxon>Bacteroidales</taxon>
        <taxon>Bacteroidaceae</taxon>
        <taxon>Bacteroides</taxon>
    </lineage>
</organism>
<evidence type="ECO:0000256" key="4">
    <source>
        <dbReference type="ARBA" id="ARBA00022692"/>
    </source>
</evidence>
<feature type="region of interest" description="Disordered" evidence="9">
    <location>
        <begin position="909"/>
        <end position="931"/>
    </location>
</feature>
<feature type="domain" description="TonB-dependent receptor plug" evidence="11">
    <location>
        <begin position="201"/>
        <end position="319"/>
    </location>
</feature>
<name>A0A395VTV2_BACOV</name>
<evidence type="ECO:0000313" key="14">
    <source>
        <dbReference type="Proteomes" id="UP000266492"/>
    </source>
</evidence>
<feature type="chain" id="PRO_5042358191" evidence="10">
    <location>
        <begin position="26"/>
        <end position="1122"/>
    </location>
</feature>
<protein>
    <submittedName>
        <fullName evidence="13">SusC/RagA family TonB-linked outer membrane protein</fullName>
    </submittedName>
</protein>
<keyword evidence="3 8" id="KW-1134">Transmembrane beta strand</keyword>
<evidence type="ECO:0000313" key="13">
    <source>
        <dbReference type="EMBL" id="RGS82050.1"/>
    </source>
</evidence>
<keyword evidence="7 8" id="KW-0998">Cell outer membrane</keyword>
<evidence type="ECO:0000313" key="12">
    <source>
        <dbReference type="EMBL" id="MDC2409968.1"/>
    </source>
</evidence>
<dbReference type="GO" id="GO:0009279">
    <property type="term" value="C:cell outer membrane"/>
    <property type="evidence" value="ECO:0007669"/>
    <property type="project" value="UniProtKB-SubCell"/>
</dbReference>
<dbReference type="RefSeq" id="WP_004298971.1">
    <property type="nucleotide sequence ID" value="NZ_BAABYJ010000001.1"/>
</dbReference>
<dbReference type="InterPro" id="IPR018247">
    <property type="entry name" value="EF_Hand_1_Ca_BS"/>
</dbReference>
<evidence type="ECO:0000256" key="6">
    <source>
        <dbReference type="ARBA" id="ARBA00023136"/>
    </source>
</evidence>
<evidence type="ECO:0000256" key="5">
    <source>
        <dbReference type="ARBA" id="ARBA00022729"/>
    </source>
</evidence>
<dbReference type="Proteomes" id="UP000266492">
    <property type="component" value="Unassembled WGS sequence"/>
</dbReference>
<dbReference type="FunFam" id="2.60.40.1120:FF:000003">
    <property type="entry name" value="Outer membrane protein Omp121"/>
    <property type="match status" value="1"/>
</dbReference>
<keyword evidence="4 8" id="KW-0812">Transmembrane</keyword>
<dbReference type="EMBL" id="QRVZ01000014">
    <property type="protein sequence ID" value="RGS82050.1"/>
    <property type="molecule type" value="Genomic_DNA"/>
</dbReference>
<feature type="signal peptide" evidence="10">
    <location>
        <begin position="1"/>
        <end position="25"/>
    </location>
</feature>
<evidence type="ECO:0000256" key="9">
    <source>
        <dbReference type="SAM" id="MobiDB-lite"/>
    </source>
</evidence>
<dbReference type="PROSITE" id="PS00018">
    <property type="entry name" value="EF_HAND_1"/>
    <property type="match status" value="1"/>
</dbReference>
<reference evidence="12" key="2">
    <citation type="submission" date="2022-10" db="EMBL/GenBank/DDBJ databases">
        <title>Human gut microbiome strain richness.</title>
        <authorList>
            <person name="Chen-Liaw A."/>
        </authorList>
    </citation>
    <scope>NUCLEOTIDE SEQUENCE</scope>
    <source>
        <strain evidence="12">F7_m1001271B151109d0_201107</strain>
    </source>
</reference>
<comment type="subcellular location">
    <subcellularLocation>
        <location evidence="1 8">Cell outer membrane</location>
        <topology evidence="1 8">Multi-pass membrane protein</topology>
    </subcellularLocation>
</comment>
<dbReference type="Gene3D" id="2.40.170.20">
    <property type="entry name" value="TonB-dependent receptor, beta-barrel domain"/>
    <property type="match status" value="1"/>
</dbReference>
<evidence type="ECO:0000256" key="1">
    <source>
        <dbReference type="ARBA" id="ARBA00004571"/>
    </source>
</evidence>
<keyword evidence="5 10" id="KW-0732">Signal</keyword>
<dbReference type="Pfam" id="PF13715">
    <property type="entry name" value="CarbopepD_reg_2"/>
    <property type="match status" value="1"/>
</dbReference>
<dbReference type="InterPro" id="IPR023996">
    <property type="entry name" value="TonB-dep_OMP_SusC/RagA"/>
</dbReference>
<keyword evidence="2 8" id="KW-0813">Transport</keyword>
<dbReference type="NCBIfam" id="TIGR04057">
    <property type="entry name" value="SusC_RagA_signa"/>
    <property type="match status" value="1"/>
</dbReference>
<dbReference type="InterPro" id="IPR036942">
    <property type="entry name" value="Beta-barrel_TonB_sf"/>
</dbReference>
<evidence type="ECO:0000259" key="11">
    <source>
        <dbReference type="Pfam" id="PF07715"/>
    </source>
</evidence>